<dbReference type="RefSeq" id="WP_091932425.1">
    <property type="nucleotide sequence ID" value="NZ_FOUJ01000001.1"/>
</dbReference>
<dbReference type="EMBL" id="FOUJ01000001">
    <property type="protein sequence ID" value="SFM21454.1"/>
    <property type="molecule type" value="Genomic_DNA"/>
</dbReference>
<protein>
    <recommendedName>
        <fullName evidence="3">Peptidase C-terminal archaeal/bacterial domain-containing protein</fullName>
    </recommendedName>
</protein>
<accession>A0A1I4P0U3</accession>
<sequence length="147" mass="16015">MIKKIGIVLLFLLFSAGCAVAEENLASDELSAQGYIVTPSKNDNDPFPILKTSDTITQGETNWHYKSVSSYITTLDVNLNWGNTGNSLRLTIYTPDGVTLGPYYDSADGSIDGKIDLDITNSNGIATGTWNYKVYGYSVYGTESYTI</sequence>
<keyword evidence="2" id="KW-1185">Reference proteome</keyword>
<gene>
    <name evidence="1" type="ORF">SAMN04488696_0392</name>
</gene>
<proteinExistence type="predicted"/>
<reference evidence="2" key="1">
    <citation type="submission" date="2016-10" db="EMBL/GenBank/DDBJ databases">
        <authorList>
            <person name="Varghese N."/>
            <person name="Submissions S."/>
        </authorList>
    </citation>
    <scope>NUCLEOTIDE SEQUENCE [LARGE SCALE GENOMIC DNA]</scope>
    <source>
        <strain evidence="2">Mob M</strain>
    </source>
</reference>
<dbReference type="Gene3D" id="2.60.120.380">
    <property type="match status" value="1"/>
</dbReference>
<dbReference type="AlphaFoldDB" id="A0A1I4P0U3"/>
<evidence type="ECO:0000313" key="2">
    <source>
        <dbReference type="Proteomes" id="UP000198535"/>
    </source>
</evidence>
<organism evidence="1 2">
    <name type="scientific">Methanolobus profundi</name>
    <dbReference type="NCBI Taxonomy" id="487685"/>
    <lineage>
        <taxon>Archaea</taxon>
        <taxon>Methanobacteriati</taxon>
        <taxon>Methanobacteriota</taxon>
        <taxon>Stenosarchaea group</taxon>
        <taxon>Methanomicrobia</taxon>
        <taxon>Methanosarcinales</taxon>
        <taxon>Methanosarcinaceae</taxon>
        <taxon>Methanolobus</taxon>
    </lineage>
</organism>
<dbReference type="PROSITE" id="PS51257">
    <property type="entry name" value="PROKAR_LIPOPROTEIN"/>
    <property type="match status" value="1"/>
</dbReference>
<dbReference type="Proteomes" id="UP000198535">
    <property type="component" value="Unassembled WGS sequence"/>
</dbReference>
<evidence type="ECO:0008006" key="3">
    <source>
        <dbReference type="Google" id="ProtNLM"/>
    </source>
</evidence>
<dbReference type="OrthoDB" id="106319at2157"/>
<name>A0A1I4P0U3_9EURY</name>
<evidence type="ECO:0000313" key="1">
    <source>
        <dbReference type="EMBL" id="SFM21454.1"/>
    </source>
</evidence>